<reference evidence="1 2" key="1">
    <citation type="submission" date="2016-10" db="EMBL/GenBank/DDBJ databases">
        <authorList>
            <person name="de Groot N.N."/>
        </authorList>
    </citation>
    <scope>NUCLEOTIDE SEQUENCE [LARGE SCALE GENOMIC DNA]</scope>
    <source>
        <strain evidence="1 2">ATCC 700224</strain>
    </source>
</reference>
<evidence type="ECO:0000313" key="2">
    <source>
        <dbReference type="Proteomes" id="UP000199412"/>
    </source>
</evidence>
<organism evidence="1 2">
    <name type="scientific">Rhodospira trueperi</name>
    <dbReference type="NCBI Taxonomy" id="69960"/>
    <lineage>
        <taxon>Bacteria</taxon>
        <taxon>Pseudomonadati</taxon>
        <taxon>Pseudomonadota</taxon>
        <taxon>Alphaproteobacteria</taxon>
        <taxon>Rhodospirillales</taxon>
        <taxon>Rhodospirillaceae</taxon>
        <taxon>Rhodospira</taxon>
    </lineage>
</organism>
<accession>A0A1G6WJK0</accession>
<dbReference type="STRING" id="69960.SAMN05421720_101183"/>
<protein>
    <recommendedName>
        <fullName evidence="3">HNH endonuclease</fullName>
    </recommendedName>
</protein>
<dbReference type="AlphaFoldDB" id="A0A1G6WJK0"/>
<evidence type="ECO:0008006" key="3">
    <source>
        <dbReference type="Google" id="ProtNLM"/>
    </source>
</evidence>
<dbReference type="EMBL" id="FNAP01000001">
    <property type="protein sequence ID" value="SDD66140.1"/>
    <property type="molecule type" value="Genomic_DNA"/>
</dbReference>
<name>A0A1G6WJK0_9PROT</name>
<dbReference type="Proteomes" id="UP000199412">
    <property type="component" value="Unassembled WGS sequence"/>
</dbReference>
<dbReference type="PANTHER" id="PTHR37827:SF1">
    <property type="entry name" value="HNH DOMAIN-CONTAINING PROTEIN"/>
    <property type="match status" value="1"/>
</dbReference>
<proteinExistence type="predicted"/>
<keyword evidence="2" id="KW-1185">Reference proteome</keyword>
<evidence type="ECO:0000313" key="1">
    <source>
        <dbReference type="EMBL" id="SDD66140.1"/>
    </source>
</evidence>
<dbReference type="PANTHER" id="PTHR37827">
    <property type="entry name" value="TUDOR DOMAIN-CONTAINING PROTEIN"/>
    <property type="match status" value="1"/>
</dbReference>
<sequence>MCPGLLRRYAPRNDELIVLELEAHDVRMCKASSNQPTLGHRDRDLGPCPLCGRPLIAGPSVEDHHWTPRAFGGRETSPLHRVCHRMIHRLFDPATLARRMNTPEAIRSHPDMERFLAWVRKQPPEFVARTEAPGRYGRNRGRRGR</sequence>
<gene>
    <name evidence="1" type="ORF">SAMN05421720_101183</name>
</gene>